<keyword evidence="2" id="KW-1185">Reference proteome</keyword>
<name>A0A8T0ETP1_ARGBR</name>
<dbReference type="AlphaFoldDB" id="A0A8T0ETP1"/>
<evidence type="ECO:0000313" key="2">
    <source>
        <dbReference type="Proteomes" id="UP000807504"/>
    </source>
</evidence>
<proteinExistence type="predicted"/>
<organism evidence="1 2">
    <name type="scientific">Argiope bruennichi</name>
    <name type="common">Wasp spider</name>
    <name type="synonym">Aranea bruennichi</name>
    <dbReference type="NCBI Taxonomy" id="94029"/>
    <lineage>
        <taxon>Eukaryota</taxon>
        <taxon>Metazoa</taxon>
        <taxon>Ecdysozoa</taxon>
        <taxon>Arthropoda</taxon>
        <taxon>Chelicerata</taxon>
        <taxon>Arachnida</taxon>
        <taxon>Araneae</taxon>
        <taxon>Araneomorphae</taxon>
        <taxon>Entelegynae</taxon>
        <taxon>Araneoidea</taxon>
        <taxon>Araneidae</taxon>
        <taxon>Argiope</taxon>
    </lineage>
</organism>
<sequence>MWETKTPTNWRKEENGMKTVEQCHSKVPNSYLKSFFKKKMMENVQKDWENGDMGGSTSSIFSPKVSLQQTKQLSICPIFKKIILI</sequence>
<evidence type="ECO:0000313" key="1">
    <source>
        <dbReference type="EMBL" id="KAF8778798.1"/>
    </source>
</evidence>
<gene>
    <name evidence="1" type="ORF">HNY73_015487</name>
</gene>
<dbReference type="Proteomes" id="UP000807504">
    <property type="component" value="Unassembled WGS sequence"/>
</dbReference>
<comment type="caution">
    <text evidence="1">The sequence shown here is derived from an EMBL/GenBank/DDBJ whole genome shotgun (WGS) entry which is preliminary data.</text>
</comment>
<reference evidence="1" key="2">
    <citation type="submission" date="2020-06" db="EMBL/GenBank/DDBJ databases">
        <authorList>
            <person name="Sheffer M."/>
        </authorList>
    </citation>
    <scope>NUCLEOTIDE SEQUENCE</scope>
</reference>
<dbReference type="EMBL" id="JABXBU010002072">
    <property type="protein sequence ID" value="KAF8778798.1"/>
    <property type="molecule type" value="Genomic_DNA"/>
</dbReference>
<reference evidence="1" key="1">
    <citation type="journal article" date="2020" name="bioRxiv">
        <title>Chromosome-level reference genome of the European wasp spider Argiope bruennichi: a resource for studies on range expansion and evolutionary adaptation.</title>
        <authorList>
            <person name="Sheffer M.M."/>
            <person name="Hoppe A."/>
            <person name="Krehenwinkel H."/>
            <person name="Uhl G."/>
            <person name="Kuss A.W."/>
            <person name="Jensen L."/>
            <person name="Jensen C."/>
            <person name="Gillespie R.G."/>
            <person name="Hoff K.J."/>
            <person name="Prost S."/>
        </authorList>
    </citation>
    <scope>NUCLEOTIDE SEQUENCE</scope>
</reference>
<protein>
    <submittedName>
        <fullName evidence="1">Uncharacterized protein</fullName>
    </submittedName>
</protein>
<accession>A0A8T0ETP1</accession>